<name>A0AAV6QRL1_SOLSE</name>
<evidence type="ECO:0000313" key="2">
    <source>
        <dbReference type="Proteomes" id="UP000693946"/>
    </source>
</evidence>
<organism evidence="1 2">
    <name type="scientific">Solea senegalensis</name>
    <name type="common">Senegalese sole</name>
    <dbReference type="NCBI Taxonomy" id="28829"/>
    <lineage>
        <taxon>Eukaryota</taxon>
        <taxon>Metazoa</taxon>
        <taxon>Chordata</taxon>
        <taxon>Craniata</taxon>
        <taxon>Vertebrata</taxon>
        <taxon>Euteleostomi</taxon>
        <taxon>Actinopterygii</taxon>
        <taxon>Neopterygii</taxon>
        <taxon>Teleostei</taxon>
        <taxon>Neoteleostei</taxon>
        <taxon>Acanthomorphata</taxon>
        <taxon>Carangaria</taxon>
        <taxon>Pleuronectiformes</taxon>
        <taxon>Pleuronectoidei</taxon>
        <taxon>Soleidae</taxon>
        <taxon>Solea</taxon>
    </lineage>
</organism>
<dbReference type="Proteomes" id="UP000693946">
    <property type="component" value="Linkage Group LG3"/>
</dbReference>
<gene>
    <name evidence="1" type="ORF">JOB18_010771</name>
</gene>
<protein>
    <submittedName>
        <fullName evidence="1">Uncharacterized protein</fullName>
    </submittedName>
</protein>
<evidence type="ECO:0000313" key="1">
    <source>
        <dbReference type="EMBL" id="KAG7496031.1"/>
    </source>
</evidence>
<dbReference type="EMBL" id="JAGKHQ010000015">
    <property type="protein sequence ID" value="KAG7496031.1"/>
    <property type="molecule type" value="Genomic_DNA"/>
</dbReference>
<keyword evidence="2" id="KW-1185">Reference proteome</keyword>
<dbReference type="AlphaFoldDB" id="A0AAV6QRL1"/>
<comment type="caution">
    <text evidence="1">The sequence shown here is derived from an EMBL/GenBank/DDBJ whole genome shotgun (WGS) entry which is preliminary data.</text>
</comment>
<accession>A0AAV6QRL1</accession>
<reference evidence="1 2" key="1">
    <citation type="journal article" date="2021" name="Sci. Rep.">
        <title>Chromosome anchoring in Senegalese sole (Solea senegalensis) reveals sex-associated markers and genome rearrangements in flatfish.</title>
        <authorList>
            <person name="Guerrero-Cozar I."/>
            <person name="Gomez-Garrido J."/>
            <person name="Berbel C."/>
            <person name="Martinez-Blanch J.F."/>
            <person name="Alioto T."/>
            <person name="Claros M.G."/>
            <person name="Gagnaire P.A."/>
            <person name="Manchado M."/>
        </authorList>
    </citation>
    <scope>NUCLEOTIDE SEQUENCE [LARGE SCALE GENOMIC DNA]</scope>
    <source>
        <strain evidence="1">Sse05_10M</strain>
    </source>
</reference>
<sequence>MATHLAEKRRETVSQETRLSEMSLIRNRPKRNSLNSGYFLQGFLFGGAPHYLANICSPRLVGLTDDIFGSHVGFYLSFSFSRSFTVSHFTAELIRCGWAVQAPPSGSALLDHAKQEVAKTAVCNST</sequence>
<proteinExistence type="predicted"/>